<gene>
    <name evidence="9" type="ORF">KFK09_023899</name>
</gene>
<organism evidence="9 10">
    <name type="scientific">Dendrobium nobile</name>
    <name type="common">Orchid</name>
    <dbReference type="NCBI Taxonomy" id="94219"/>
    <lineage>
        <taxon>Eukaryota</taxon>
        <taxon>Viridiplantae</taxon>
        <taxon>Streptophyta</taxon>
        <taxon>Embryophyta</taxon>
        <taxon>Tracheophyta</taxon>
        <taxon>Spermatophyta</taxon>
        <taxon>Magnoliopsida</taxon>
        <taxon>Liliopsida</taxon>
        <taxon>Asparagales</taxon>
        <taxon>Orchidaceae</taxon>
        <taxon>Epidendroideae</taxon>
        <taxon>Malaxideae</taxon>
        <taxon>Dendrobiinae</taxon>
        <taxon>Dendrobium</taxon>
    </lineage>
</organism>
<dbReference type="InterPro" id="IPR036318">
    <property type="entry name" value="FAD-bd_PCMH-like_sf"/>
</dbReference>
<dbReference type="GO" id="GO:0071949">
    <property type="term" value="F:FAD binding"/>
    <property type="evidence" value="ECO:0007669"/>
    <property type="project" value="InterPro"/>
</dbReference>
<evidence type="ECO:0000256" key="2">
    <source>
        <dbReference type="ARBA" id="ARBA00005466"/>
    </source>
</evidence>
<dbReference type="EMBL" id="JAGYWB010000017">
    <property type="protein sequence ID" value="KAI0493774.1"/>
    <property type="molecule type" value="Genomic_DNA"/>
</dbReference>
<keyword evidence="4" id="KW-0285">Flavoprotein</keyword>
<feature type="chain" id="PRO_5035785517" description="cytokinin dehydrogenase" evidence="7">
    <location>
        <begin position="26"/>
        <end position="465"/>
    </location>
</feature>
<dbReference type="EC" id="1.5.99.12" evidence="3"/>
<comment type="cofactor">
    <cofactor evidence="1">
        <name>FAD</name>
        <dbReference type="ChEBI" id="CHEBI:57692"/>
    </cofactor>
</comment>
<feature type="signal peptide" evidence="7">
    <location>
        <begin position="1"/>
        <end position="25"/>
    </location>
</feature>
<evidence type="ECO:0000259" key="8">
    <source>
        <dbReference type="PROSITE" id="PS51387"/>
    </source>
</evidence>
<keyword evidence="7" id="KW-0732">Signal</keyword>
<protein>
    <recommendedName>
        <fullName evidence="3">cytokinin dehydrogenase</fullName>
        <ecNumber evidence="3">1.5.99.12</ecNumber>
    </recommendedName>
</protein>
<dbReference type="Pfam" id="PF09265">
    <property type="entry name" value="Cytokin-bind"/>
    <property type="match status" value="2"/>
</dbReference>
<feature type="domain" description="FAD-binding PCMH-type" evidence="8">
    <location>
        <begin position="66"/>
        <end position="247"/>
    </location>
</feature>
<dbReference type="InterPro" id="IPR016166">
    <property type="entry name" value="FAD-bd_PCMH"/>
</dbReference>
<dbReference type="PANTHER" id="PTHR13878">
    <property type="entry name" value="GULONOLACTONE OXIDASE"/>
    <property type="match status" value="1"/>
</dbReference>
<evidence type="ECO:0000313" key="10">
    <source>
        <dbReference type="Proteomes" id="UP000829196"/>
    </source>
</evidence>
<evidence type="ECO:0000256" key="4">
    <source>
        <dbReference type="ARBA" id="ARBA00022630"/>
    </source>
</evidence>
<dbReference type="InterPro" id="IPR016169">
    <property type="entry name" value="FAD-bd_PCMH_sub2"/>
</dbReference>
<dbReference type="SUPFAM" id="SSF56176">
    <property type="entry name" value="FAD-binding/transporter-associated domain-like"/>
    <property type="match status" value="1"/>
</dbReference>
<evidence type="ECO:0000256" key="5">
    <source>
        <dbReference type="ARBA" id="ARBA00022827"/>
    </source>
</evidence>
<comment type="similarity">
    <text evidence="2">Belongs to the oxygen-dependent FAD-linked oxidoreductase family.</text>
</comment>
<dbReference type="GO" id="GO:0019139">
    <property type="term" value="F:cytokinin dehydrogenase activity"/>
    <property type="evidence" value="ECO:0007669"/>
    <property type="project" value="UniProtKB-EC"/>
</dbReference>
<proteinExistence type="inferred from homology"/>
<dbReference type="AlphaFoldDB" id="A0A8T3ACI8"/>
<dbReference type="InterPro" id="IPR006094">
    <property type="entry name" value="Oxid_FAD_bind_N"/>
</dbReference>
<evidence type="ECO:0000313" key="9">
    <source>
        <dbReference type="EMBL" id="KAI0493774.1"/>
    </source>
</evidence>
<dbReference type="SMR" id="A0A8T3ACI8"/>
<reference evidence="9" key="1">
    <citation type="journal article" date="2022" name="Front. Genet.">
        <title>Chromosome-Scale Assembly of the Dendrobium nobile Genome Provides Insights Into the Molecular Mechanism of the Biosynthesis of the Medicinal Active Ingredient of Dendrobium.</title>
        <authorList>
            <person name="Xu Q."/>
            <person name="Niu S.-C."/>
            <person name="Li K.-L."/>
            <person name="Zheng P.-J."/>
            <person name="Zhang X.-J."/>
            <person name="Jia Y."/>
            <person name="Liu Y."/>
            <person name="Niu Y.-X."/>
            <person name="Yu L.-H."/>
            <person name="Chen D.-F."/>
            <person name="Zhang G.-Q."/>
        </authorList>
    </citation>
    <scope>NUCLEOTIDE SEQUENCE</scope>
    <source>
        <tissue evidence="9">Leaf</tissue>
    </source>
</reference>
<accession>A0A8T3ACI8</accession>
<dbReference type="Gene3D" id="3.30.43.10">
    <property type="entry name" value="Uridine Diphospho-n-acetylenolpyruvylglucosamine Reductase, domain 2"/>
    <property type="match status" value="2"/>
</dbReference>
<dbReference type="PANTHER" id="PTHR13878:SF107">
    <property type="entry name" value="CYTOKININ DEHYDROGENASE 3"/>
    <property type="match status" value="1"/>
</dbReference>
<comment type="caution">
    <text evidence="9">The sequence shown here is derived from an EMBL/GenBank/DDBJ whole genome shotgun (WGS) entry which is preliminary data.</text>
</comment>
<dbReference type="Pfam" id="PF01565">
    <property type="entry name" value="FAD_binding_4"/>
    <property type="match status" value="1"/>
</dbReference>
<evidence type="ECO:0000256" key="7">
    <source>
        <dbReference type="SAM" id="SignalP"/>
    </source>
</evidence>
<dbReference type="Gene3D" id="3.40.462.10">
    <property type="entry name" value="FAD-linked oxidases, C-terminal domain"/>
    <property type="match status" value="1"/>
</dbReference>
<dbReference type="InterPro" id="IPR015345">
    <property type="entry name" value="Cytokinin_DH_FAD/cytokin-bd"/>
</dbReference>
<evidence type="ECO:0000256" key="3">
    <source>
        <dbReference type="ARBA" id="ARBA00011928"/>
    </source>
</evidence>
<keyword evidence="10" id="KW-1185">Reference proteome</keyword>
<dbReference type="InterPro" id="IPR050432">
    <property type="entry name" value="FAD-linked_Oxidoreductases_BP"/>
</dbReference>
<evidence type="ECO:0000256" key="6">
    <source>
        <dbReference type="ARBA" id="ARBA00023002"/>
    </source>
</evidence>
<dbReference type="OrthoDB" id="415825at2759"/>
<keyword evidence="6" id="KW-0560">Oxidoreductase</keyword>
<dbReference type="GO" id="GO:0009690">
    <property type="term" value="P:cytokinin metabolic process"/>
    <property type="evidence" value="ECO:0007669"/>
    <property type="project" value="InterPro"/>
</dbReference>
<sequence>MEFASFYTRFNALLIFLTLFSPCKFIRIPIETVSLNYIKATSMDFGGPSNFHESTSTASVDFGGFIFNIPSAVFRPKSSRDIAVLLSFLSASSSAKVSVAARGAGHSIHGQAQAPDGIVIEMDTLPSLIEIHKLMDGEEGFPYADVSGGALWIELLEESLKLGLAPRSWTDYLYLSIGGTLSNAGISGQTFKYGPQITNVLQLEVVTGKGEIVTCSPTQSAELFYAVLGGLGQFGIITRARILLQDAPQQVKWIRLFYDDFQTFIKDQELLILMPEKVDYVEGFIVLNENSLHSSSMAFPNQLEFISELRKDSSKVYYCIEFAVHSHKIEEIKIEQVISTNSVTLKQVKPWDMNTSVVLPEASSTTEVDDGRVIYVVGLLQSANPSRCTKTCLTDLLERHRHVAEMAASDRIGAKQYLGHHPSPDQWRKHFGSKWDRFADRKSRFDPLALLAPGQGIFVRSSAST</sequence>
<dbReference type="InterPro" id="IPR016170">
    <property type="entry name" value="Cytok_DH_C_sf"/>
</dbReference>
<name>A0A8T3ACI8_DENNO</name>
<dbReference type="SUPFAM" id="SSF55103">
    <property type="entry name" value="FAD-linked oxidases, C-terminal domain"/>
    <property type="match status" value="1"/>
</dbReference>
<keyword evidence="5" id="KW-0274">FAD</keyword>
<dbReference type="Proteomes" id="UP000829196">
    <property type="component" value="Unassembled WGS sequence"/>
</dbReference>
<dbReference type="Gene3D" id="3.30.465.10">
    <property type="match status" value="1"/>
</dbReference>
<evidence type="ECO:0000256" key="1">
    <source>
        <dbReference type="ARBA" id="ARBA00001974"/>
    </source>
</evidence>
<dbReference type="PROSITE" id="PS51387">
    <property type="entry name" value="FAD_PCMH"/>
    <property type="match status" value="1"/>
</dbReference>
<dbReference type="InterPro" id="IPR016164">
    <property type="entry name" value="FAD-linked_Oxase-like_C"/>
</dbReference>
<dbReference type="InterPro" id="IPR016167">
    <property type="entry name" value="FAD-bd_PCMH_sub1"/>
</dbReference>